<evidence type="ECO:0000259" key="1">
    <source>
        <dbReference type="PROSITE" id="PS50991"/>
    </source>
</evidence>
<dbReference type="SUPFAM" id="SSF89000">
    <property type="entry name" value="post-HMGL domain-like"/>
    <property type="match status" value="1"/>
</dbReference>
<dbReference type="InterPro" id="IPR055268">
    <property type="entry name" value="PCB-like"/>
</dbReference>
<dbReference type="PANTHER" id="PTHR43778:SF2">
    <property type="entry name" value="PYRUVATE CARBOXYLASE, MITOCHONDRIAL"/>
    <property type="match status" value="1"/>
</dbReference>
<dbReference type="GO" id="GO:0006094">
    <property type="term" value="P:gluconeogenesis"/>
    <property type="evidence" value="ECO:0007669"/>
    <property type="project" value="TreeGrafter"/>
</dbReference>
<dbReference type="Pfam" id="PF02436">
    <property type="entry name" value="PYC_OADA"/>
    <property type="match status" value="1"/>
</dbReference>
<dbReference type="PANTHER" id="PTHR43778">
    <property type="entry name" value="PYRUVATE CARBOXYLASE"/>
    <property type="match status" value="1"/>
</dbReference>
<dbReference type="InterPro" id="IPR000891">
    <property type="entry name" value="PYR_CT"/>
</dbReference>
<reference evidence="2" key="2">
    <citation type="journal article" date="2021" name="PeerJ">
        <title>Extensive microbial diversity within the chicken gut microbiome revealed by metagenomics and culture.</title>
        <authorList>
            <person name="Gilroy R."/>
            <person name="Ravi A."/>
            <person name="Getino M."/>
            <person name="Pursley I."/>
            <person name="Horton D.L."/>
            <person name="Alikhan N.F."/>
            <person name="Baker D."/>
            <person name="Gharbi K."/>
            <person name="Hall N."/>
            <person name="Watson M."/>
            <person name="Adriaenssens E.M."/>
            <person name="Foster-Nyarko E."/>
            <person name="Jarju S."/>
            <person name="Secka A."/>
            <person name="Antonio M."/>
            <person name="Oren A."/>
            <person name="Chaudhuri R.R."/>
            <person name="La Ragione R."/>
            <person name="Hildebrand F."/>
            <person name="Pallen M.J."/>
        </authorList>
    </citation>
    <scope>NUCLEOTIDE SEQUENCE</scope>
    <source>
        <strain evidence="2">ChiHjej13B12-12457</strain>
    </source>
</reference>
<dbReference type="SUPFAM" id="SSF51230">
    <property type="entry name" value="Single hybrid motif"/>
    <property type="match status" value="1"/>
</dbReference>
<name>A0A9D1E0P8_9BACT</name>
<accession>A0A9D1E0P8</accession>
<organism evidence="2 3">
    <name type="scientific">Candidatus Coprenecus avistercoris</name>
    <dbReference type="NCBI Taxonomy" id="2840730"/>
    <lineage>
        <taxon>Bacteria</taxon>
        <taxon>Pseudomonadati</taxon>
        <taxon>Bacteroidota</taxon>
        <taxon>Bacteroidia</taxon>
        <taxon>Bacteroidales</taxon>
        <taxon>Rikenellaceae</taxon>
        <taxon>Rikenellaceae incertae sedis</taxon>
        <taxon>Candidatus Coprenecus</taxon>
    </lineage>
</organism>
<dbReference type="InterPro" id="IPR011053">
    <property type="entry name" value="Single_hybrid_motif"/>
</dbReference>
<dbReference type="EMBL" id="DVHI01000053">
    <property type="protein sequence ID" value="HIR62685.1"/>
    <property type="molecule type" value="Genomic_DNA"/>
</dbReference>
<sequence length="593" mass="66861">MAREIKFSLVYRDMWQSSGKYVPRVDQLVQIAPVIIDMGCFDRVETNGGAFEQVNLLFGENPNKAVRAWTAPFNKVGIQTHMLERGLNALRMNPVPRDVRGLMYKVKAKQGTNISRSFCSLNDHRNLKDSVILAKEGGMISQVALSITYSPIHTVEYYMDIVDKVVEYGCDEICLKDMAGIGRPAFLGRLTKSIKDKYPHIIVQYHGHSGPGFSTASMLEVARAGADYLDVAMEPLSWGKIHPDVITIQAMLKDAGFLVKDINMDAYMEARRLTQTFIDDFLGMFIEPNNYISSSLLVGCGLPGGMMGSMMADLKGFQSAINMSLRNQGKKEVSLNELMVMLFQEVEYVWPKLGYPPLVTPFSQYVKNTALMNLMHTLKGEPRWKTIDKDTMNMILGKTGTLPGPLAPEILDIVKEKGLEFYTGNPQDAFPDELPHFIEEMKKEGWDRGQDDEELFEFAMHERQYRDYKSGVAKDRFNKELEAAREKAGAPKIVTRKVVEVPAFDVEKIMAEHPKAMPIQAVAKGKLIWRYNVSDDSTAPAIGTKFEELTPICYIQTYYGVEPVYAPITGKLIQVEVKHNENVEINQVLCFIE</sequence>
<feature type="domain" description="Pyruvate carboxyltransferase" evidence="1">
    <location>
        <begin position="4"/>
        <end position="268"/>
    </location>
</feature>
<protein>
    <submittedName>
        <fullName evidence="2">Oxaloacetate decarboxylase</fullName>
    </submittedName>
</protein>
<dbReference type="InterPro" id="IPR013785">
    <property type="entry name" value="Aldolase_TIM"/>
</dbReference>
<dbReference type="Pfam" id="PF00682">
    <property type="entry name" value="HMGL-like"/>
    <property type="match status" value="1"/>
</dbReference>
<dbReference type="PROSITE" id="PS50991">
    <property type="entry name" value="PYR_CT"/>
    <property type="match status" value="1"/>
</dbReference>
<gene>
    <name evidence="2" type="ORF">IAC94_04075</name>
</gene>
<dbReference type="AlphaFoldDB" id="A0A9D1E0P8"/>
<dbReference type="GO" id="GO:0004736">
    <property type="term" value="F:pyruvate carboxylase activity"/>
    <property type="evidence" value="ECO:0007669"/>
    <property type="project" value="TreeGrafter"/>
</dbReference>
<dbReference type="InterPro" id="IPR003379">
    <property type="entry name" value="Carboxylase_cons_dom"/>
</dbReference>
<dbReference type="Proteomes" id="UP000886744">
    <property type="component" value="Unassembled WGS sequence"/>
</dbReference>
<dbReference type="Gene3D" id="3.20.20.70">
    <property type="entry name" value="Aldolase class I"/>
    <property type="match status" value="1"/>
</dbReference>
<dbReference type="GO" id="GO:0005737">
    <property type="term" value="C:cytoplasm"/>
    <property type="evidence" value="ECO:0007669"/>
    <property type="project" value="TreeGrafter"/>
</dbReference>
<proteinExistence type="predicted"/>
<comment type="caution">
    <text evidence="2">The sequence shown here is derived from an EMBL/GenBank/DDBJ whole genome shotgun (WGS) entry which is preliminary data.</text>
</comment>
<evidence type="ECO:0000313" key="2">
    <source>
        <dbReference type="EMBL" id="HIR62685.1"/>
    </source>
</evidence>
<reference evidence="2" key="1">
    <citation type="submission" date="2020-10" db="EMBL/GenBank/DDBJ databases">
        <authorList>
            <person name="Gilroy R."/>
        </authorList>
    </citation>
    <scope>NUCLEOTIDE SEQUENCE</scope>
    <source>
        <strain evidence="2">ChiHjej13B12-12457</strain>
    </source>
</reference>
<evidence type="ECO:0000313" key="3">
    <source>
        <dbReference type="Proteomes" id="UP000886744"/>
    </source>
</evidence>
<dbReference type="SUPFAM" id="SSF51569">
    <property type="entry name" value="Aldolase"/>
    <property type="match status" value="1"/>
</dbReference>